<organism evidence="1 2">
    <name type="scientific">Geodia barretti</name>
    <name type="common">Barrett's horny sponge</name>
    <dbReference type="NCBI Taxonomy" id="519541"/>
    <lineage>
        <taxon>Eukaryota</taxon>
        <taxon>Metazoa</taxon>
        <taxon>Porifera</taxon>
        <taxon>Demospongiae</taxon>
        <taxon>Heteroscleromorpha</taxon>
        <taxon>Tetractinellida</taxon>
        <taxon>Astrophorina</taxon>
        <taxon>Geodiidae</taxon>
        <taxon>Geodia</taxon>
    </lineage>
</organism>
<reference evidence="1" key="1">
    <citation type="submission" date="2023-03" db="EMBL/GenBank/DDBJ databases">
        <authorList>
            <person name="Steffen K."/>
            <person name="Cardenas P."/>
        </authorList>
    </citation>
    <scope>NUCLEOTIDE SEQUENCE</scope>
</reference>
<comment type="caution">
    <text evidence="1">The sequence shown here is derived from an EMBL/GenBank/DDBJ whole genome shotgun (WGS) entry which is preliminary data.</text>
</comment>
<proteinExistence type="predicted"/>
<dbReference type="EMBL" id="CASHTH010002390">
    <property type="protein sequence ID" value="CAI8029232.1"/>
    <property type="molecule type" value="Genomic_DNA"/>
</dbReference>
<sequence>MGVQMVYENVVAYFPHLHTSSQHDYSFNLVLTHHPPEVLHRLFQRTFINIQDGFKLWFFLITYMDKYS</sequence>
<dbReference type="Proteomes" id="UP001174909">
    <property type="component" value="Unassembled WGS sequence"/>
</dbReference>
<dbReference type="AlphaFoldDB" id="A0AA35WWK0"/>
<evidence type="ECO:0000313" key="1">
    <source>
        <dbReference type="EMBL" id="CAI8029232.1"/>
    </source>
</evidence>
<name>A0AA35WWK0_GEOBA</name>
<protein>
    <submittedName>
        <fullName evidence="1">Uncharacterized protein</fullName>
    </submittedName>
</protein>
<evidence type="ECO:0000313" key="2">
    <source>
        <dbReference type="Proteomes" id="UP001174909"/>
    </source>
</evidence>
<accession>A0AA35WWK0</accession>
<gene>
    <name evidence="1" type="ORF">GBAR_LOCUS16610</name>
</gene>
<keyword evidence="2" id="KW-1185">Reference proteome</keyword>